<name>A0A9D1WQI4_9FIRM</name>
<reference evidence="1" key="2">
    <citation type="submission" date="2021-04" db="EMBL/GenBank/DDBJ databases">
        <authorList>
            <person name="Gilroy R."/>
        </authorList>
    </citation>
    <scope>NUCLEOTIDE SEQUENCE</scope>
    <source>
        <strain evidence="1">CHK188-5543</strain>
    </source>
</reference>
<dbReference type="NCBIfam" id="TIGR03172">
    <property type="entry name" value="selenium cofactor biosynthesis protein YqeC"/>
    <property type="match status" value="1"/>
</dbReference>
<organism evidence="1 2">
    <name type="scientific">Candidatus Anaerotruncus excrementipullorum</name>
    <dbReference type="NCBI Taxonomy" id="2838465"/>
    <lineage>
        <taxon>Bacteria</taxon>
        <taxon>Bacillati</taxon>
        <taxon>Bacillota</taxon>
        <taxon>Clostridia</taxon>
        <taxon>Eubacteriales</taxon>
        <taxon>Oscillospiraceae</taxon>
        <taxon>Anaerotruncus</taxon>
    </lineage>
</organism>
<reference evidence="1" key="1">
    <citation type="journal article" date="2021" name="PeerJ">
        <title>Extensive microbial diversity within the chicken gut microbiome revealed by metagenomics and culture.</title>
        <authorList>
            <person name="Gilroy R."/>
            <person name="Ravi A."/>
            <person name="Getino M."/>
            <person name="Pursley I."/>
            <person name="Horton D.L."/>
            <person name="Alikhan N.F."/>
            <person name="Baker D."/>
            <person name="Gharbi K."/>
            <person name="Hall N."/>
            <person name="Watson M."/>
            <person name="Adriaenssens E.M."/>
            <person name="Foster-Nyarko E."/>
            <person name="Jarju S."/>
            <person name="Secka A."/>
            <person name="Antonio M."/>
            <person name="Oren A."/>
            <person name="Chaudhuri R.R."/>
            <person name="La Ragione R."/>
            <person name="Hildebrand F."/>
            <person name="Pallen M.J."/>
        </authorList>
    </citation>
    <scope>NUCLEOTIDE SEQUENCE</scope>
    <source>
        <strain evidence="1">CHK188-5543</strain>
    </source>
</reference>
<dbReference type="Proteomes" id="UP000886800">
    <property type="component" value="Unassembled WGS sequence"/>
</dbReference>
<protein>
    <submittedName>
        <fullName evidence="1">Selenium-dependent hydroxylase accessory protein YqeC</fullName>
    </submittedName>
</protein>
<evidence type="ECO:0000313" key="2">
    <source>
        <dbReference type="Proteomes" id="UP000886800"/>
    </source>
</evidence>
<dbReference type="EMBL" id="DXES01000071">
    <property type="protein sequence ID" value="HIX65283.1"/>
    <property type="molecule type" value="Genomic_DNA"/>
</dbReference>
<proteinExistence type="predicted"/>
<dbReference type="InterPro" id="IPR017587">
    <property type="entry name" value="YqeC"/>
</dbReference>
<accession>A0A9D1WQI4</accession>
<evidence type="ECO:0000313" key="1">
    <source>
        <dbReference type="EMBL" id="HIX65283.1"/>
    </source>
</evidence>
<dbReference type="GO" id="GO:0005524">
    <property type="term" value="F:ATP binding"/>
    <property type="evidence" value="ECO:0007669"/>
    <property type="project" value="InterPro"/>
</dbReference>
<dbReference type="AlphaFoldDB" id="A0A9D1WQI4"/>
<dbReference type="InterPro" id="IPR036565">
    <property type="entry name" value="Mur-like_cat_sf"/>
</dbReference>
<dbReference type="SUPFAM" id="SSF53623">
    <property type="entry name" value="MurD-like peptide ligases, catalytic domain"/>
    <property type="match status" value="1"/>
</dbReference>
<comment type="caution">
    <text evidence="1">The sequence shown here is derived from an EMBL/GenBank/DDBJ whole genome shotgun (WGS) entry which is preliminary data.</text>
</comment>
<sequence>MDLLQRLWLELEKERMICLAGSGGKTSLLHYLGRQCAIRGIPAALLTTTHIQPPQEALFPLVEEVPEAARAWAAGRVPVVGSRRADGRLGPPAPQLIQALHGQGALLLIEADGSRQLPIKFPNATEPVLPPQTTRVIVVAGLSALGRPLQEVCHRWELACRELGLSPAQPVTPQVMAALLLAGYGRYRPTILLNQTDTARPEDWETLMGRLHQGGIRMVAAASLRQEAKECLF</sequence>
<gene>
    <name evidence="1" type="primary">yqeC</name>
    <name evidence="1" type="ORF">H9736_03450</name>
</gene>
<dbReference type="Pfam" id="PF19842">
    <property type="entry name" value="YqeC"/>
    <property type="match status" value="1"/>
</dbReference>